<dbReference type="AlphaFoldDB" id="A0A9Q3DT30"/>
<dbReference type="CDD" id="cd09272">
    <property type="entry name" value="RNase_HI_RT_Ty1"/>
    <property type="match status" value="1"/>
</dbReference>
<dbReference type="InterPro" id="IPR043502">
    <property type="entry name" value="DNA/RNA_pol_sf"/>
</dbReference>
<dbReference type="SUPFAM" id="SSF56672">
    <property type="entry name" value="DNA/RNA polymerases"/>
    <property type="match status" value="1"/>
</dbReference>
<sequence>MLGIKLIHTDDCIILSQAHYVESVLALYGMGECKPMMTPMVPNSHLEEGTQEECSQFDALNINYRSVIGSLNYLSVATRPNISFAVSSLSQFLEKPGICHWNAFLHVLRYLRGTVAYGLHYATDRDGGLCDYSDADWGNCRQTRRSITGFVISFNHCLVVWKTCKQSSVSLSTAEAEYKALTDLSAEVLWLRQFAKELSLCDLNGPITVFEDNQGCINTANSDSNSNTRRMKHVDIQLHFIREVIRSGLIKVMYIPSERMLADFMTKSVGKPVLRKCLDALNILSMRARGDVDDQCSSA</sequence>
<dbReference type="EMBL" id="AVOT02018448">
    <property type="protein sequence ID" value="MBW0505352.1"/>
    <property type="molecule type" value="Genomic_DNA"/>
</dbReference>
<dbReference type="OrthoDB" id="3255262at2759"/>
<dbReference type="PANTHER" id="PTHR11439">
    <property type="entry name" value="GAG-POL-RELATED RETROTRANSPOSON"/>
    <property type="match status" value="1"/>
</dbReference>
<dbReference type="PANTHER" id="PTHR11439:SF463">
    <property type="entry name" value="REVERSE TRANSCRIPTASE TY1_COPIA-TYPE DOMAIN-CONTAINING PROTEIN"/>
    <property type="match status" value="1"/>
</dbReference>
<protein>
    <recommendedName>
        <fullName evidence="3">Reverse transcriptase Ty1/copia-type domain-containing protein</fullName>
    </recommendedName>
</protein>
<accession>A0A9Q3DT30</accession>
<organism evidence="1 2">
    <name type="scientific">Austropuccinia psidii MF-1</name>
    <dbReference type="NCBI Taxonomy" id="1389203"/>
    <lineage>
        <taxon>Eukaryota</taxon>
        <taxon>Fungi</taxon>
        <taxon>Dikarya</taxon>
        <taxon>Basidiomycota</taxon>
        <taxon>Pucciniomycotina</taxon>
        <taxon>Pucciniomycetes</taxon>
        <taxon>Pucciniales</taxon>
        <taxon>Sphaerophragmiaceae</taxon>
        <taxon>Austropuccinia</taxon>
    </lineage>
</organism>
<reference evidence="1" key="1">
    <citation type="submission" date="2021-03" db="EMBL/GenBank/DDBJ databases">
        <title>Draft genome sequence of rust myrtle Austropuccinia psidii MF-1, a brazilian biotype.</title>
        <authorList>
            <person name="Quecine M.C."/>
            <person name="Pachon D.M.R."/>
            <person name="Bonatelli M.L."/>
            <person name="Correr F.H."/>
            <person name="Franceschini L.M."/>
            <person name="Leite T.F."/>
            <person name="Margarido G.R.A."/>
            <person name="Almeida C.A."/>
            <person name="Ferrarezi J.A."/>
            <person name="Labate C.A."/>
        </authorList>
    </citation>
    <scope>NUCLEOTIDE SEQUENCE</scope>
    <source>
        <strain evidence="1">MF-1</strain>
    </source>
</reference>
<evidence type="ECO:0008006" key="3">
    <source>
        <dbReference type="Google" id="ProtNLM"/>
    </source>
</evidence>
<evidence type="ECO:0000313" key="2">
    <source>
        <dbReference type="Proteomes" id="UP000765509"/>
    </source>
</evidence>
<evidence type="ECO:0000313" key="1">
    <source>
        <dbReference type="EMBL" id="MBW0505352.1"/>
    </source>
</evidence>
<name>A0A9Q3DT30_9BASI</name>
<keyword evidence="2" id="KW-1185">Reference proteome</keyword>
<comment type="caution">
    <text evidence="1">The sequence shown here is derived from an EMBL/GenBank/DDBJ whole genome shotgun (WGS) entry which is preliminary data.</text>
</comment>
<proteinExistence type="predicted"/>
<gene>
    <name evidence="1" type="ORF">O181_045067</name>
</gene>
<dbReference type="Proteomes" id="UP000765509">
    <property type="component" value="Unassembled WGS sequence"/>
</dbReference>